<evidence type="ECO:0000256" key="1">
    <source>
        <dbReference type="SAM" id="MobiDB-lite"/>
    </source>
</evidence>
<dbReference type="RefSeq" id="XP_040671242.1">
    <property type="nucleotide sequence ID" value="XM_040817712.1"/>
</dbReference>
<protein>
    <submittedName>
        <fullName evidence="2">Uncharacterized protein</fullName>
    </submittedName>
</protein>
<dbReference type="AlphaFoldDB" id="A0A1L9PVA4"/>
<sequence>MNTVGKTNHISYVRVYRQVSETKAFRRHGKIYEEFQEQECDEAPGVRFVMANVVKWSLSNVLGRVVSVFANDPIPTAEEVEEPAVEEEPEHTPAASEEYTDADAGYIDEDEGFTPQTIPLADQLAMSNFLEELKKHNATNSYRMPDQSLEAHVFRLAYKEGRTVMASFPKEDEPRRRPSCSIHARCYQPIVPEFNIRLEEITALTSYRSQMLLYNSIISTYDTLQGLRTVDSFHGEESGIVIFDVTGSNKFSFFTDAN</sequence>
<dbReference type="InterPro" id="IPR027417">
    <property type="entry name" value="P-loop_NTPase"/>
</dbReference>
<dbReference type="OrthoDB" id="4510808at2759"/>
<reference evidence="3" key="1">
    <citation type="journal article" date="2017" name="Genome Biol.">
        <title>Comparative genomics reveals high biological diversity and specific adaptations in the industrially and medically important fungal genus Aspergillus.</title>
        <authorList>
            <person name="de Vries R.P."/>
            <person name="Riley R."/>
            <person name="Wiebenga A."/>
            <person name="Aguilar-Osorio G."/>
            <person name="Amillis S."/>
            <person name="Uchima C.A."/>
            <person name="Anderluh G."/>
            <person name="Asadollahi M."/>
            <person name="Askin M."/>
            <person name="Barry K."/>
            <person name="Battaglia E."/>
            <person name="Bayram O."/>
            <person name="Benocci T."/>
            <person name="Braus-Stromeyer S.A."/>
            <person name="Caldana C."/>
            <person name="Canovas D."/>
            <person name="Cerqueira G.C."/>
            <person name="Chen F."/>
            <person name="Chen W."/>
            <person name="Choi C."/>
            <person name="Clum A."/>
            <person name="Dos Santos R.A."/>
            <person name="Damasio A.R."/>
            <person name="Diallinas G."/>
            <person name="Emri T."/>
            <person name="Fekete E."/>
            <person name="Flipphi M."/>
            <person name="Freyberg S."/>
            <person name="Gallo A."/>
            <person name="Gournas C."/>
            <person name="Habgood R."/>
            <person name="Hainaut M."/>
            <person name="Harispe M.L."/>
            <person name="Henrissat B."/>
            <person name="Hilden K.S."/>
            <person name="Hope R."/>
            <person name="Hossain A."/>
            <person name="Karabika E."/>
            <person name="Karaffa L."/>
            <person name="Karanyi Z."/>
            <person name="Krasevec N."/>
            <person name="Kuo A."/>
            <person name="Kusch H."/>
            <person name="LaButti K."/>
            <person name="Lagendijk E.L."/>
            <person name="Lapidus A."/>
            <person name="Levasseur A."/>
            <person name="Lindquist E."/>
            <person name="Lipzen A."/>
            <person name="Logrieco A.F."/>
            <person name="MacCabe A."/>
            <person name="Maekelae M.R."/>
            <person name="Malavazi I."/>
            <person name="Melin P."/>
            <person name="Meyer V."/>
            <person name="Mielnichuk N."/>
            <person name="Miskei M."/>
            <person name="Molnar A.P."/>
            <person name="Mule G."/>
            <person name="Ngan C.Y."/>
            <person name="Orejas M."/>
            <person name="Orosz E."/>
            <person name="Ouedraogo J.P."/>
            <person name="Overkamp K.M."/>
            <person name="Park H.-S."/>
            <person name="Perrone G."/>
            <person name="Piumi F."/>
            <person name="Punt P.J."/>
            <person name="Ram A.F."/>
            <person name="Ramon A."/>
            <person name="Rauscher S."/>
            <person name="Record E."/>
            <person name="Riano-Pachon D.M."/>
            <person name="Robert V."/>
            <person name="Roehrig J."/>
            <person name="Ruller R."/>
            <person name="Salamov A."/>
            <person name="Salih N.S."/>
            <person name="Samson R.A."/>
            <person name="Sandor E."/>
            <person name="Sanguinetti M."/>
            <person name="Schuetze T."/>
            <person name="Sepcic K."/>
            <person name="Shelest E."/>
            <person name="Sherlock G."/>
            <person name="Sophianopoulou V."/>
            <person name="Squina F.M."/>
            <person name="Sun H."/>
            <person name="Susca A."/>
            <person name="Todd R.B."/>
            <person name="Tsang A."/>
            <person name="Unkles S.E."/>
            <person name="van de Wiele N."/>
            <person name="van Rossen-Uffink D."/>
            <person name="Oliveira J.V."/>
            <person name="Vesth T.C."/>
            <person name="Visser J."/>
            <person name="Yu J.-H."/>
            <person name="Zhou M."/>
            <person name="Andersen M.R."/>
            <person name="Archer D.B."/>
            <person name="Baker S.E."/>
            <person name="Benoit I."/>
            <person name="Brakhage A.A."/>
            <person name="Braus G.H."/>
            <person name="Fischer R."/>
            <person name="Frisvad J.C."/>
            <person name="Goldman G.H."/>
            <person name="Houbraken J."/>
            <person name="Oakley B."/>
            <person name="Pocsi I."/>
            <person name="Scazzocchio C."/>
            <person name="Seiboth B."/>
            <person name="vanKuyk P.A."/>
            <person name="Wortman J."/>
            <person name="Dyer P.S."/>
            <person name="Grigoriev I.V."/>
        </authorList>
    </citation>
    <scope>NUCLEOTIDE SEQUENCE [LARGE SCALE GENOMIC DNA]</scope>
    <source>
        <strain evidence="3">CBS 583.65</strain>
    </source>
</reference>
<feature type="region of interest" description="Disordered" evidence="1">
    <location>
        <begin position="77"/>
        <end position="100"/>
    </location>
</feature>
<dbReference type="Proteomes" id="UP000184073">
    <property type="component" value="Unassembled WGS sequence"/>
</dbReference>
<dbReference type="Gene3D" id="3.40.50.300">
    <property type="entry name" value="P-loop containing nucleotide triphosphate hydrolases"/>
    <property type="match status" value="1"/>
</dbReference>
<accession>A0A1L9PVA4</accession>
<feature type="compositionally biased region" description="Acidic residues" evidence="1">
    <location>
        <begin position="78"/>
        <end position="89"/>
    </location>
</feature>
<gene>
    <name evidence="2" type="ORF">ASPVEDRAFT_855434</name>
</gene>
<dbReference type="VEuPathDB" id="FungiDB:ASPVEDRAFT_855434"/>
<evidence type="ECO:0000313" key="3">
    <source>
        <dbReference type="Proteomes" id="UP000184073"/>
    </source>
</evidence>
<dbReference type="GeneID" id="63733223"/>
<evidence type="ECO:0000313" key="2">
    <source>
        <dbReference type="EMBL" id="OJJ05480.1"/>
    </source>
</evidence>
<name>A0A1L9PVA4_ASPVE</name>
<proteinExistence type="predicted"/>
<organism evidence="2 3">
    <name type="scientific">Aspergillus versicolor CBS 583.65</name>
    <dbReference type="NCBI Taxonomy" id="1036611"/>
    <lineage>
        <taxon>Eukaryota</taxon>
        <taxon>Fungi</taxon>
        <taxon>Dikarya</taxon>
        <taxon>Ascomycota</taxon>
        <taxon>Pezizomycotina</taxon>
        <taxon>Eurotiomycetes</taxon>
        <taxon>Eurotiomycetidae</taxon>
        <taxon>Eurotiales</taxon>
        <taxon>Aspergillaceae</taxon>
        <taxon>Aspergillus</taxon>
        <taxon>Aspergillus subgen. Nidulantes</taxon>
    </lineage>
</organism>
<keyword evidence="3" id="KW-1185">Reference proteome</keyword>
<dbReference type="EMBL" id="KV878133">
    <property type="protein sequence ID" value="OJJ05480.1"/>
    <property type="molecule type" value="Genomic_DNA"/>
</dbReference>
<dbReference type="STRING" id="1036611.A0A1L9PVA4"/>